<keyword evidence="2" id="KW-0808">Transferase</keyword>
<dbReference type="SUPFAM" id="SSF53335">
    <property type="entry name" value="S-adenosyl-L-methionine-dependent methyltransferases"/>
    <property type="match status" value="1"/>
</dbReference>
<evidence type="ECO:0000313" key="7">
    <source>
        <dbReference type="EMBL" id="KAG9449144.1"/>
    </source>
</evidence>
<evidence type="ECO:0000256" key="3">
    <source>
        <dbReference type="ARBA" id="ARBA00022691"/>
    </source>
</evidence>
<dbReference type="Proteomes" id="UP000825729">
    <property type="component" value="Unassembled WGS sequence"/>
</dbReference>
<evidence type="ECO:0000256" key="1">
    <source>
        <dbReference type="ARBA" id="ARBA00022603"/>
    </source>
</evidence>
<evidence type="ECO:0000256" key="2">
    <source>
        <dbReference type="ARBA" id="ARBA00022679"/>
    </source>
</evidence>
<gene>
    <name evidence="7" type="ORF">H6P81_009109</name>
</gene>
<dbReference type="PIRSF" id="PIRSF005739">
    <property type="entry name" value="O-mtase"/>
    <property type="match status" value="1"/>
</dbReference>
<keyword evidence="1" id="KW-0489">Methyltransferase</keyword>
<organism evidence="7 8">
    <name type="scientific">Aristolochia fimbriata</name>
    <name type="common">White veined hardy Dutchman's pipe vine</name>
    <dbReference type="NCBI Taxonomy" id="158543"/>
    <lineage>
        <taxon>Eukaryota</taxon>
        <taxon>Viridiplantae</taxon>
        <taxon>Streptophyta</taxon>
        <taxon>Embryophyta</taxon>
        <taxon>Tracheophyta</taxon>
        <taxon>Spermatophyta</taxon>
        <taxon>Magnoliopsida</taxon>
        <taxon>Magnoliidae</taxon>
        <taxon>Piperales</taxon>
        <taxon>Aristolochiaceae</taxon>
        <taxon>Aristolochia</taxon>
    </lineage>
</organism>
<dbReference type="Gene3D" id="3.40.50.150">
    <property type="entry name" value="Vaccinia Virus protein VP39"/>
    <property type="match status" value="1"/>
</dbReference>
<dbReference type="Pfam" id="PF08100">
    <property type="entry name" value="Dimerisation"/>
    <property type="match status" value="1"/>
</dbReference>
<evidence type="ECO:0000259" key="6">
    <source>
        <dbReference type="Pfam" id="PF08100"/>
    </source>
</evidence>
<dbReference type="PROSITE" id="PS51683">
    <property type="entry name" value="SAM_OMT_II"/>
    <property type="match status" value="1"/>
</dbReference>
<dbReference type="InterPro" id="IPR001077">
    <property type="entry name" value="COMT_C"/>
</dbReference>
<dbReference type="InterPro" id="IPR036390">
    <property type="entry name" value="WH_DNA-bd_sf"/>
</dbReference>
<dbReference type="GO" id="GO:0008171">
    <property type="term" value="F:O-methyltransferase activity"/>
    <property type="evidence" value="ECO:0007669"/>
    <property type="project" value="InterPro"/>
</dbReference>
<dbReference type="GO" id="GO:0032259">
    <property type="term" value="P:methylation"/>
    <property type="evidence" value="ECO:0007669"/>
    <property type="project" value="UniProtKB-KW"/>
</dbReference>
<evidence type="ECO:0000259" key="5">
    <source>
        <dbReference type="Pfam" id="PF00891"/>
    </source>
</evidence>
<dbReference type="InterPro" id="IPR016461">
    <property type="entry name" value="COMT-like"/>
</dbReference>
<dbReference type="FunFam" id="1.10.10.10:FF:000357">
    <property type="entry name" value="Caffeic acid 3-O-methyltransferase"/>
    <property type="match status" value="1"/>
</dbReference>
<dbReference type="InterPro" id="IPR036388">
    <property type="entry name" value="WH-like_DNA-bd_sf"/>
</dbReference>
<dbReference type="SUPFAM" id="SSF46785">
    <property type="entry name" value="Winged helix' DNA-binding domain"/>
    <property type="match status" value="1"/>
</dbReference>
<feature type="domain" description="O-methyltransferase dimerisation" evidence="6">
    <location>
        <begin position="31"/>
        <end position="114"/>
    </location>
</feature>
<dbReference type="GO" id="GO:0046983">
    <property type="term" value="F:protein dimerization activity"/>
    <property type="evidence" value="ECO:0007669"/>
    <property type="project" value="InterPro"/>
</dbReference>
<keyword evidence="3" id="KW-0949">S-adenosyl-L-methionine</keyword>
<dbReference type="AlphaFoldDB" id="A0AAV7EKA4"/>
<reference evidence="7 8" key="1">
    <citation type="submission" date="2021-07" db="EMBL/GenBank/DDBJ databases">
        <title>The Aristolochia fimbriata genome: insights into angiosperm evolution, floral development and chemical biosynthesis.</title>
        <authorList>
            <person name="Jiao Y."/>
        </authorList>
    </citation>
    <scope>NUCLEOTIDE SEQUENCE [LARGE SCALE GENOMIC DNA]</scope>
    <source>
        <strain evidence="7">IBCAS-2021</strain>
        <tissue evidence="7">Leaf</tissue>
    </source>
</reference>
<sequence>MSVINFSSIQEMGEGEEHKRYAALTISSLISFPYVIRAAIKLGVFDIIAEVGPDAFLSSEDIASKIPNTSPTTPIALERILRMLLINDILKSSHADGELRPRYGLGKLGQYLVSGAPGASVAPTHLLAGDKVMVDGLYYLEDAVLDPSCEPFVKANGKTLFEFMGEDLRFRKVFHEAMRGGSIMTAAVIFDKYKGFEDVKDIVDVGGSSGAVVAEIVAKYPHIRGRNFDLPYVIANAPQFPGVEHVSGNMFESIPTAETIFMKSILHDWDDEQCIEILKNCWKALPDGGKVIDVDLVVPTKIENDLESLRVLGLDMTMMACCPRGRERTIEEFQYLRKAAGFAELKDFPVSNGLRVLEFHKSL</sequence>
<comment type="caution">
    <text evidence="7">The sequence shown here is derived from an EMBL/GenBank/DDBJ whole genome shotgun (WGS) entry which is preliminary data.</text>
</comment>
<dbReference type="InterPro" id="IPR012967">
    <property type="entry name" value="COMT_dimerisation"/>
</dbReference>
<protein>
    <submittedName>
        <fullName evidence="7">Uncharacterized protein</fullName>
    </submittedName>
</protein>
<dbReference type="EMBL" id="JAINDJ010000004">
    <property type="protein sequence ID" value="KAG9449144.1"/>
    <property type="molecule type" value="Genomic_DNA"/>
</dbReference>
<evidence type="ECO:0000313" key="8">
    <source>
        <dbReference type="Proteomes" id="UP000825729"/>
    </source>
</evidence>
<dbReference type="Gene3D" id="1.10.10.10">
    <property type="entry name" value="Winged helix-like DNA-binding domain superfamily/Winged helix DNA-binding domain"/>
    <property type="match status" value="1"/>
</dbReference>
<dbReference type="Pfam" id="PF00891">
    <property type="entry name" value="Methyltransf_2"/>
    <property type="match status" value="1"/>
</dbReference>
<keyword evidence="8" id="KW-1185">Reference proteome</keyword>
<accession>A0AAV7EKA4</accession>
<feature type="domain" description="O-methyltransferase C-terminal" evidence="5">
    <location>
        <begin position="138"/>
        <end position="343"/>
    </location>
</feature>
<name>A0AAV7EKA4_ARIFI</name>
<dbReference type="InterPro" id="IPR029063">
    <property type="entry name" value="SAM-dependent_MTases_sf"/>
</dbReference>
<proteinExistence type="predicted"/>
<evidence type="ECO:0000256" key="4">
    <source>
        <dbReference type="PIRSR" id="PIRSR005739-1"/>
    </source>
</evidence>
<feature type="active site" description="Proton acceptor" evidence="4">
    <location>
        <position position="267"/>
    </location>
</feature>
<dbReference type="PANTHER" id="PTHR11746">
    <property type="entry name" value="O-METHYLTRANSFERASE"/>
    <property type="match status" value="1"/>
</dbReference>